<dbReference type="Proteomes" id="UP000008465">
    <property type="component" value="Segment"/>
</dbReference>
<evidence type="ECO:0000313" key="2">
    <source>
        <dbReference type="EMBL" id="CBY88561.1"/>
    </source>
</evidence>
<feature type="domain" description="Polynucleotide kinase PNKP phosphatase" evidence="1">
    <location>
        <begin position="8"/>
        <end position="150"/>
    </location>
</feature>
<sequence>MKKNNRPVVIVDLDGTLSDGSWRLHLLPDEQHRHLDAAWATFNLAASDDPAYTDTIDVVNNLGMFCDIVILTGRGAVARAITENWLDKHGVDYDQLIMRAIGDSRKDTVFKAEVVNELRSQGRKILCAFDDLPHIVDMFREMGITTYEVTRYTDHTYSTACKHGSDK</sequence>
<dbReference type="RefSeq" id="YP_004539103.1">
    <property type="nucleotide sequence ID" value="NC_015585.1"/>
</dbReference>
<dbReference type="InterPro" id="IPR036412">
    <property type="entry name" value="HAD-like_sf"/>
</dbReference>
<dbReference type="InterPro" id="IPR023214">
    <property type="entry name" value="HAD_sf"/>
</dbReference>
<organism evidence="2 3">
    <name type="scientific">Pantoea phage LIMEzero</name>
    <dbReference type="NCBI Taxonomy" id="943335"/>
    <lineage>
        <taxon>Viruses</taxon>
        <taxon>Duplodnaviria</taxon>
        <taxon>Heunggongvirae</taxon>
        <taxon>Uroviricota</taxon>
        <taxon>Caudoviricetes</taxon>
        <taxon>Autographivirales</taxon>
        <taxon>Autoscriptoviridae</taxon>
        <taxon>Stentvirinae</taxon>
        <taxon>Waewaevirus</taxon>
        <taxon>Waewaevirus limezero</taxon>
    </lineage>
</organism>
<keyword evidence="3" id="KW-1185">Reference proteome</keyword>
<dbReference type="Pfam" id="PF25109">
    <property type="entry name" value="HAD_PNKP"/>
    <property type="match status" value="1"/>
</dbReference>
<dbReference type="SUPFAM" id="SSF56784">
    <property type="entry name" value="HAD-like"/>
    <property type="match status" value="1"/>
</dbReference>
<accession>F4N9T3</accession>
<evidence type="ECO:0000259" key="1">
    <source>
        <dbReference type="Pfam" id="PF25109"/>
    </source>
</evidence>
<dbReference type="Gene3D" id="3.40.50.1000">
    <property type="entry name" value="HAD superfamily/HAD-like"/>
    <property type="match status" value="1"/>
</dbReference>
<protein>
    <recommendedName>
        <fullName evidence="1">Polynucleotide kinase PNKP phosphatase domain-containing protein</fullName>
    </recommendedName>
</protein>
<reference evidence="3" key="1">
    <citation type="journal article" date="2011" name="Appl. Environ. Microbiol.">
        <title>Bacteriophages LIMElight and LIMEzero of Pantoea agglomerans, belonging to the "phiKMV-like viruses".</title>
        <authorList>
            <person name="Adriaenssens E.M."/>
            <person name="Ceyssens P.J."/>
            <person name="Dunon V."/>
            <person name="Ackermann H.W."/>
            <person name="Van Vaerenbergh J."/>
            <person name="Maes M."/>
            <person name="De Proft M."/>
            <person name="Lavigne R."/>
        </authorList>
    </citation>
    <scope>NUCLEOTIDE SEQUENCE [LARGE SCALE GENOMIC DNA]</scope>
</reference>
<dbReference type="EMBL" id="FR751545">
    <property type="protein sequence ID" value="CBY88561.1"/>
    <property type="molecule type" value="Genomic_DNA"/>
</dbReference>
<evidence type="ECO:0000313" key="3">
    <source>
        <dbReference type="Proteomes" id="UP000008465"/>
    </source>
</evidence>
<name>F4N9T3_9CAUD</name>
<dbReference type="KEGG" id="vg:10894610"/>
<proteinExistence type="predicted"/>
<dbReference type="InterPro" id="IPR056782">
    <property type="entry name" value="HAD_PNKP"/>
</dbReference>
<dbReference type="GeneID" id="10894610"/>
<dbReference type="OrthoDB" id="9497at10239"/>